<dbReference type="InterPro" id="IPR043502">
    <property type="entry name" value="DNA/RNA_pol_sf"/>
</dbReference>
<accession>A0A2K3MMY3</accession>
<evidence type="ECO:0000313" key="3">
    <source>
        <dbReference type="Proteomes" id="UP000236291"/>
    </source>
</evidence>
<protein>
    <submittedName>
        <fullName evidence="2">Ribonuclease H</fullName>
    </submittedName>
</protein>
<evidence type="ECO:0000313" key="2">
    <source>
        <dbReference type="EMBL" id="PNX92150.1"/>
    </source>
</evidence>
<gene>
    <name evidence="2" type="ORF">L195_g015283</name>
</gene>
<reference evidence="2 3" key="1">
    <citation type="journal article" date="2014" name="Am. J. Bot.">
        <title>Genome assembly and annotation for red clover (Trifolium pratense; Fabaceae).</title>
        <authorList>
            <person name="Istvanek J."/>
            <person name="Jaros M."/>
            <person name="Krenek A."/>
            <person name="Repkova J."/>
        </authorList>
    </citation>
    <scope>NUCLEOTIDE SEQUENCE [LARGE SCALE GENOMIC DNA]</scope>
    <source>
        <strain evidence="3">cv. Tatra</strain>
        <tissue evidence="2">Young leaves</tissue>
    </source>
</reference>
<dbReference type="InterPro" id="IPR026960">
    <property type="entry name" value="RVT-Znf"/>
</dbReference>
<dbReference type="STRING" id="57577.A0A2K3MMY3"/>
<dbReference type="InterPro" id="IPR000477">
    <property type="entry name" value="RT_dom"/>
</dbReference>
<dbReference type="Proteomes" id="UP000236291">
    <property type="component" value="Unassembled WGS sequence"/>
</dbReference>
<reference evidence="2 3" key="2">
    <citation type="journal article" date="2017" name="Front. Plant Sci.">
        <title>Gene Classification and Mining of Molecular Markers Useful in Red Clover (Trifolium pratense) Breeding.</title>
        <authorList>
            <person name="Istvanek J."/>
            <person name="Dluhosova J."/>
            <person name="Dluhos P."/>
            <person name="Patkova L."/>
            <person name="Nedelnik J."/>
            <person name="Repkova J."/>
        </authorList>
    </citation>
    <scope>NUCLEOTIDE SEQUENCE [LARGE SCALE GENOMIC DNA]</scope>
    <source>
        <strain evidence="3">cv. Tatra</strain>
        <tissue evidence="2">Young leaves</tissue>
    </source>
</reference>
<dbReference type="Pfam" id="PF13966">
    <property type="entry name" value="zf-RVT"/>
    <property type="match status" value="1"/>
</dbReference>
<dbReference type="EMBL" id="ASHM01010322">
    <property type="protein sequence ID" value="PNX92150.1"/>
    <property type="molecule type" value="Genomic_DNA"/>
</dbReference>
<organism evidence="2 3">
    <name type="scientific">Trifolium pratense</name>
    <name type="common">Red clover</name>
    <dbReference type="NCBI Taxonomy" id="57577"/>
    <lineage>
        <taxon>Eukaryota</taxon>
        <taxon>Viridiplantae</taxon>
        <taxon>Streptophyta</taxon>
        <taxon>Embryophyta</taxon>
        <taxon>Tracheophyta</taxon>
        <taxon>Spermatophyta</taxon>
        <taxon>Magnoliopsida</taxon>
        <taxon>eudicotyledons</taxon>
        <taxon>Gunneridae</taxon>
        <taxon>Pentapetalae</taxon>
        <taxon>rosids</taxon>
        <taxon>fabids</taxon>
        <taxon>Fabales</taxon>
        <taxon>Fabaceae</taxon>
        <taxon>Papilionoideae</taxon>
        <taxon>50 kb inversion clade</taxon>
        <taxon>NPAAA clade</taxon>
        <taxon>Hologalegina</taxon>
        <taxon>IRL clade</taxon>
        <taxon>Trifolieae</taxon>
        <taxon>Trifolium</taxon>
    </lineage>
</organism>
<comment type="caution">
    <text evidence="2">The sequence shown here is derived from an EMBL/GenBank/DDBJ whole genome shotgun (WGS) entry which is preliminary data.</text>
</comment>
<dbReference type="Pfam" id="PF00078">
    <property type="entry name" value="RVT_1"/>
    <property type="match status" value="1"/>
</dbReference>
<dbReference type="PANTHER" id="PTHR33116:SF86">
    <property type="entry name" value="REVERSE TRANSCRIPTASE DOMAIN-CONTAINING PROTEIN"/>
    <property type="match status" value="1"/>
</dbReference>
<sequence>MHPDKSPGPDGFNPAFYQRFWEHCGDDIFATASSWLDRGYFPSSLNETNICLIPKCDNLTSMKDLRPISLCNVLYKMVSKALANRLKFCLDKCVSHEQSAFVEGRSILDNALIAIEVIHAMKRKTRGYRGELALKIDISKAYDKVDWGFLRAMLVRMRFGEKWIQWMMMCVSSVNYSVLMNFDKVGPIQPGRGLRQGDPLSPYLFILVAEGLTALIHQAVRRGDIHGMRICRGAPEVSHLLFADDCFLFCRANAAEVNQLLSILHTYEQASGQEINLSKSEVFISRNMSQAAQSDLAGILGVRHALGTGVYLGLPSMVGRSKKAVFSYIKDRIWKRINSWRGRALSKAGKEVMIKSVLQAIPAYVMSMYILPSSFVDDIEKMINAFWWGGGNSHGRSIHWLAWERLACPKDKGGLGFRNFEAFNMAMVAKQAWNILQNPDTLVAKLIKARYFPRSTLLEASLGNNPSFAWRSIWKARQVLLLGCRWGIGGGDKIRVMYDPWLRGNGERWIPSPQPEGVYNLSVRDLMIDNYKAWNVAKIRMLFPIQVAERIITTPLIGSVYVDQLVWEEERNGCYSVRSGYKLSMKCIIRDDKYHVEGNWKEIWKAHAPHKARHLLWRVCRGCLPTRCRLVEHNVDCDARCPLCEEEVEDDVHTFFTCASAQSSWHAAGLSSVLGSADLSTG</sequence>
<dbReference type="CDD" id="cd01650">
    <property type="entry name" value="RT_nLTR_like"/>
    <property type="match status" value="1"/>
</dbReference>
<evidence type="ECO:0000259" key="1">
    <source>
        <dbReference type="PROSITE" id="PS50878"/>
    </source>
</evidence>
<dbReference type="PROSITE" id="PS50878">
    <property type="entry name" value="RT_POL"/>
    <property type="match status" value="1"/>
</dbReference>
<dbReference type="SUPFAM" id="SSF56672">
    <property type="entry name" value="DNA/RNA polymerases"/>
    <property type="match status" value="1"/>
</dbReference>
<name>A0A2K3MMY3_TRIPR</name>
<dbReference type="PANTHER" id="PTHR33116">
    <property type="entry name" value="REVERSE TRANSCRIPTASE ZINC-BINDING DOMAIN-CONTAINING PROTEIN-RELATED-RELATED"/>
    <property type="match status" value="1"/>
</dbReference>
<dbReference type="AlphaFoldDB" id="A0A2K3MMY3"/>
<feature type="domain" description="Reverse transcriptase" evidence="1">
    <location>
        <begin position="34"/>
        <end position="345"/>
    </location>
</feature>
<proteinExistence type="predicted"/>